<gene>
    <name evidence="2" type="ORF">H8Z82_07110</name>
</gene>
<evidence type="ECO:0000259" key="1">
    <source>
        <dbReference type="PROSITE" id="PS51186"/>
    </source>
</evidence>
<proteinExistence type="predicted"/>
<dbReference type="EMBL" id="JACOQG010000008">
    <property type="protein sequence ID" value="MBC5779431.1"/>
    <property type="molecule type" value="Genomic_DNA"/>
</dbReference>
<feature type="domain" description="N-acetyltransferase" evidence="1">
    <location>
        <begin position="3"/>
        <end position="169"/>
    </location>
</feature>
<protein>
    <submittedName>
        <fullName evidence="2">GNAT family N-acetyltransferase</fullName>
    </submittedName>
</protein>
<dbReference type="RefSeq" id="WP_186994697.1">
    <property type="nucleotide sequence ID" value="NZ_JACOQG010000008.1"/>
</dbReference>
<dbReference type="InterPro" id="IPR016181">
    <property type="entry name" value="Acyl_CoA_acyltransferase"/>
</dbReference>
<keyword evidence="3" id="KW-1185">Reference proteome</keyword>
<reference evidence="2 3" key="1">
    <citation type="submission" date="2020-08" db="EMBL/GenBank/DDBJ databases">
        <title>Genome public.</title>
        <authorList>
            <person name="Liu C."/>
            <person name="Sun Q."/>
        </authorList>
    </citation>
    <scope>NUCLEOTIDE SEQUENCE [LARGE SCALE GENOMIC DNA]</scope>
    <source>
        <strain evidence="2 3">M29</strain>
    </source>
</reference>
<dbReference type="PROSITE" id="PS51186">
    <property type="entry name" value="GNAT"/>
    <property type="match status" value="1"/>
</dbReference>
<evidence type="ECO:0000313" key="2">
    <source>
        <dbReference type="EMBL" id="MBC5779431.1"/>
    </source>
</evidence>
<dbReference type="SUPFAM" id="SSF55729">
    <property type="entry name" value="Acyl-CoA N-acyltransferases (Nat)"/>
    <property type="match status" value="1"/>
</dbReference>
<evidence type="ECO:0000313" key="3">
    <source>
        <dbReference type="Proteomes" id="UP000649826"/>
    </source>
</evidence>
<accession>A0ABR7IHD9</accession>
<comment type="caution">
    <text evidence="2">The sequence shown here is derived from an EMBL/GenBank/DDBJ whole genome shotgun (WGS) entry which is preliminary data.</text>
</comment>
<sequence length="170" mass="19220">MEFLIRKAGPADVRGIMRIMEQAGTCHIHPDWFVADDEAYVRAHLEQKGFSVVAEASDGEIAGFFIVKYPDKDDNLGTCLGFDDRQLSQVAVMDSTAVDNAFRGNGLQGRMLETAENLLDSDRFVYLMCTVHPENRFSRHNMESHGYQVKKIARCYGGLERCILLKERGR</sequence>
<name>A0ABR7IHD9_9FIRM</name>
<organism evidence="2 3">
    <name type="scientific">Blautia difficilis</name>
    <dbReference type="NCBI Taxonomy" id="2763027"/>
    <lineage>
        <taxon>Bacteria</taxon>
        <taxon>Bacillati</taxon>
        <taxon>Bacillota</taxon>
        <taxon>Clostridia</taxon>
        <taxon>Lachnospirales</taxon>
        <taxon>Lachnospiraceae</taxon>
        <taxon>Blautia</taxon>
    </lineage>
</organism>
<dbReference type="Pfam" id="PF00583">
    <property type="entry name" value="Acetyltransf_1"/>
    <property type="match status" value="1"/>
</dbReference>
<dbReference type="InterPro" id="IPR000182">
    <property type="entry name" value="GNAT_dom"/>
</dbReference>
<dbReference type="Gene3D" id="3.40.630.30">
    <property type="match status" value="1"/>
</dbReference>
<dbReference type="Proteomes" id="UP000649826">
    <property type="component" value="Unassembled WGS sequence"/>
</dbReference>